<organism evidence="1">
    <name type="scientific">Cryptococcus bacillisporus CA1280</name>
    <dbReference type="NCBI Taxonomy" id="1296109"/>
    <lineage>
        <taxon>Eukaryota</taxon>
        <taxon>Fungi</taxon>
        <taxon>Dikarya</taxon>
        <taxon>Basidiomycota</taxon>
        <taxon>Agaricomycotina</taxon>
        <taxon>Tremellomycetes</taxon>
        <taxon>Tremellales</taxon>
        <taxon>Cryptococcaceae</taxon>
        <taxon>Cryptococcus</taxon>
        <taxon>Cryptococcus gattii species complex</taxon>
    </lineage>
</organism>
<proteinExistence type="predicted"/>
<reference evidence="1" key="1">
    <citation type="submission" date="2015-01" db="EMBL/GenBank/DDBJ databases">
        <title>The Genome Sequence of Cryptococcus gattii CA1280.</title>
        <authorList>
            <consortium name="The Broad Institute Genomics Platform"/>
            <person name="Cuomo C."/>
            <person name="Litvintseva A."/>
            <person name="Chen Y."/>
            <person name="Heitman J."/>
            <person name="Sun S."/>
            <person name="Springer D."/>
            <person name="Dromer F."/>
            <person name="Young S."/>
            <person name="Zeng Q."/>
            <person name="Gargeya S."/>
            <person name="Abouelleil A."/>
            <person name="Alvarado L."/>
            <person name="Chapman S.B."/>
            <person name="Gainer-Dewar J."/>
            <person name="Goldberg J."/>
            <person name="Griggs A."/>
            <person name="Gujja S."/>
            <person name="Hansen M."/>
            <person name="Howarth C."/>
            <person name="Imamovic A."/>
            <person name="Larimer J."/>
            <person name="Murphy C."/>
            <person name="Naylor J."/>
            <person name="Pearson M."/>
            <person name="Priest M."/>
            <person name="Roberts A."/>
            <person name="Saif S."/>
            <person name="Shea T."/>
            <person name="Sykes S."/>
            <person name="Wortman J."/>
            <person name="Nusbaum C."/>
            <person name="Birren B."/>
        </authorList>
    </citation>
    <scope>NUCLEOTIDE SEQUENCE [LARGE SCALE GENOMIC DNA]</scope>
    <source>
        <strain evidence="1">CA1280</strain>
    </source>
</reference>
<dbReference type="EMBL" id="KN847982">
    <property type="protein sequence ID" value="KIR46952.1"/>
    <property type="molecule type" value="Genomic_DNA"/>
</dbReference>
<name>A0A0D0TKF2_CRYGA</name>
<protein>
    <submittedName>
        <fullName evidence="1">Uncharacterized protein</fullName>
    </submittedName>
</protein>
<dbReference type="HOGENOM" id="CLU_2687764_0_0_1"/>
<sequence length="74" mass="8307">MSLRALTYSYSFLHKPFALSSVRGLASKAADVPPLPPFNVETAYKLVVSTYPLYQKSFPYIPSLHPNFDLAQSR</sequence>
<gene>
    <name evidence="1" type="ORF">I312_03847</name>
</gene>
<evidence type="ECO:0000313" key="1">
    <source>
        <dbReference type="EMBL" id="KIR46952.1"/>
    </source>
</evidence>
<accession>A0A0D0TKF2</accession>
<dbReference type="OrthoDB" id="14527at2759"/>
<dbReference type="AlphaFoldDB" id="A0A0D0TKF2"/>